<sequence length="84" mass="9227">MELQPESPTGRNDSPGSSPRFSKHIIDTAAPIESVKDAVSKFGGRVDWKSRRTQSLVEENIVAYDTAILAEAKPGDFSDVIRRP</sequence>
<evidence type="ECO:0000313" key="4">
    <source>
        <dbReference type="EMBL" id="KOM33147.1"/>
    </source>
</evidence>
<dbReference type="EMBL" id="CM003371">
    <property type="protein sequence ID" value="KOM33147.1"/>
    <property type="molecule type" value="Genomic_DNA"/>
</dbReference>
<evidence type="ECO:0000256" key="3">
    <source>
        <dbReference type="SAM" id="MobiDB-lite"/>
    </source>
</evidence>
<dbReference type="STRING" id="3914.A0A0L9TRT9"/>
<evidence type="ECO:0000256" key="1">
    <source>
        <dbReference type="ARBA" id="ARBA00005485"/>
    </source>
</evidence>
<dbReference type="Pfam" id="PF05701">
    <property type="entry name" value="WEMBL"/>
    <property type="match status" value="1"/>
</dbReference>
<dbReference type="Gramene" id="KOM33147">
    <property type="protein sequence ID" value="KOM33147"/>
    <property type="gene ID" value="LR48_Vigan01g270300"/>
</dbReference>
<organism evidence="4 5">
    <name type="scientific">Phaseolus angularis</name>
    <name type="common">Azuki bean</name>
    <name type="synonym">Vigna angularis</name>
    <dbReference type="NCBI Taxonomy" id="3914"/>
    <lineage>
        <taxon>Eukaryota</taxon>
        <taxon>Viridiplantae</taxon>
        <taxon>Streptophyta</taxon>
        <taxon>Embryophyta</taxon>
        <taxon>Tracheophyta</taxon>
        <taxon>Spermatophyta</taxon>
        <taxon>Magnoliopsida</taxon>
        <taxon>eudicotyledons</taxon>
        <taxon>Gunneridae</taxon>
        <taxon>Pentapetalae</taxon>
        <taxon>rosids</taxon>
        <taxon>fabids</taxon>
        <taxon>Fabales</taxon>
        <taxon>Fabaceae</taxon>
        <taxon>Papilionoideae</taxon>
        <taxon>50 kb inversion clade</taxon>
        <taxon>NPAAA clade</taxon>
        <taxon>indigoferoid/millettioid clade</taxon>
        <taxon>Phaseoleae</taxon>
        <taxon>Vigna</taxon>
    </lineage>
</organism>
<gene>
    <name evidence="4" type="ORF">LR48_Vigan01g270300</name>
</gene>
<feature type="compositionally biased region" description="Polar residues" evidence="3">
    <location>
        <begin position="1"/>
        <end position="20"/>
    </location>
</feature>
<evidence type="ECO:0000313" key="5">
    <source>
        <dbReference type="Proteomes" id="UP000053144"/>
    </source>
</evidence>
<name>A0A0L9TRT9_PHAAN</name>
<dbReference type="Proteomes" id="UP000053144">
    <property type="component" value="Chromosome 1"/>
</dbReference>
<protein>
    <submittedName>
        <fullName evidence="4">Uncharacterized protein</fullName>
    </submittedName>
</protein>
<dbReference type="InterPro" id="IPR008545">
    <property type="entry name" value="Web"/>
</dbReference>
<evidence type="ECO:0000256" key="2">
    <source>
        <dbReference type="ARBA" id="ARBA00023054"/>
    </source>
</evidence>
<feature type="region of interest" description="Disordered" evidence="3">
    <location>
        <begin position="1"/>
        <end position="23"/>
    </location>
</feature>
<comment type="similarity">
    <text evidence="1">Belongs to the WEB family.</text>
</comment>
<keyword evidence="2" id="KW-0175">Coiled coil</keyword>
<proteinExistence type="inferred from homology"/>
<reference evidence="5" key="1">
    <citation type="journal article" date="2015" name="Proc. Natl. Acad. Sci. U.S.A.">
        <title>Genome sequencing of adzuki bean (Vigna angularis) provides insight into high starch and low fat accumulation and domestication.</title>
        <authorList>
            <person name="Yang K."/>
            <person name="Tian Z."/>
            <person name="Chen C."/>
            <person name="Luo L."/>
            <person name="Zhao B."/>
            <person name="Wang Z."/>
            <person name="Yu L."/>
            <person name="Li Y."/>
            <person name="Sun Y."/>
            <person name="Li W."/>
            <person name="Chen Y."/>
            <person name="Li Y."/>
            <person name="Zhang Y."/>
            <person name="Ai D."/>
            <person name="Zhao J."/>
            <person name="Shang C."/>
            <person name="Ma Y."/>
            <person name="Wu B."/>
            <person name="Wang M."/>
            <person name="Gao L."/>
            <person name="Sun D."/>
            <person name="Zhang P."/>
            <person name="Guo F."/>
            <person name="Wang W."/>
            <person name="Li Y."/>
            <person name="Wang J."/>
            <person name="Varshney R.K."/>
            <person name="Wang J."/>
            <person name="Ling H.Q."/>
            <person name="Wan P."/>
        </authorList>
    </citation>
    <scope>NUCLEOTIDE SEQUENCE</scope>
    <source>
        <strain evidence="5">cv. Jingnong 6</strain>
    </source>
</reference>
<dbReference type="AlphaFoldDB" id="A0A0L9TRT9"/>
<accession>A0A0L9TRT9</accession>